<dbReference type="OrthoDB" id="9800103at2"/>
<dbReference type="GO" id="GO:0003677">
    <property type="term" value="F:DNA binding"/>
    <property type="evidence" value="ECO:0007669"/>
    <property type="project" value="InterPro"/>
</dbReference>
<feature type="domain" description="Resolvase/invertase-type recombinase catalytic" evidence="1">
    <location>
        <begin position="103"/>
        <end position="195"/>
    </location>
</feature>
<dbReference type="Gene3D" id="3.40.50.1390">
    <property type="entry name" value="Resolvase, N-terminal catalytic domain"/>
    <property type="match status" value="1"/>
</dbReference>
<dbReference type="GO" id="GO:0000150">
    <property type="term" value="F:DNA strand exchange activity"/>
    <property type="evidence" value="ECO:0007669"/>
    <property type="project" value="InterPro"/>
</dbReference>
<reference evidence="3" key="1">
    <citation type="submission" date="2018-05" db="EMBL/GenBank/DDBJ databases">
        <authorList>
            <person name="Li X."/>
        </authorList>
    </citation>
    <scope>NUCLEOTIDE SEQUENCE [LARGE SCALE GENOMIC DNA]</scope>
    <source>
        <strain evidence="3">HKS-05</strain>
    </source>
</reference>
<dbReference type="SUPFAM" id="SSF53041">
    <property type="entry name" value="Resolvase-like"/>
    <property type="match status" value="1"/>
</dbReference>
<evidence type="ECO:0000259" key="1">
    <source>
        <dbReference type="Pfam" id="PF00239"/>
    </source>
</evidence>
<comment type="caution">
    <text evidence="2">The sequence shown here is derived from an EMBL/GenBank/DDBJ whole genome shotgun (WGS) entry which is preliminary data.</text>
</comment>
<dbReference type="InterPro" id="IPR036162">
    <property type="entry name" value="Resolvase-like_N_sf"/>
</dbReference>
<protein>
    <recommendedName>
        <fullName evidence="1">Resolvase/invertase-type recombinase catalytic domain-containing protein</fullName>
    </recommendedName>
</protein>
<gene>
    <name evidence="2" type="ORF">DJ021_15860</name>
</gene>
<evidence type="ECO:0000313" key="2">
    <source>
        <dbReference type="EMBL" id="RAK61178.1"/>
    </source>
</evidence>
<dbReference type="Pfam" id="PF00239">
    <property type="entry name" value="Resolvase"/>
    <property type="match status" value="1"/>
</dbReference>
<dbReference type="AlphaFoldDB" id="A0A328B876"/>
<evidence type="ECO:0000313" key="3">
    <source>
        <dbReference type="Proteomes" id="UP000249842"/>
    </source>
</evidence>
<accession>A0A328B876</accession>
<dbReference type="Proteomes" id="UP000249842">
    <property type="component" value="Unassembled WGS sequence"/>
</dbReference>
<sequence>MKAHRGFESHPVRQSRPVFKGLRSASDRVAQRIAGPASQAGRKPSLPKLCGCFTALSHISATLAATGGAAANHARARGAAKILRYGIVRDGDGLPPATLQRLGLERAACDLIVEEGRVTEQRRLDRLLLRLRSGDEVLVYSLAAIQRPAGEVAQLLRHLIRTGVIFRLADENERFVPIAKTKAARRIVELLAAHEDHRRGRPNAQCVRGGSRNPLSRFQIDYARKLHKQGAPLRTIGLIFQLPPDEIWELISEPRA</sequence>
<organism evidence="2 3">
    <name type="scientific">Phenylobacterium hankyongense</name>
    <dbReference type="NCBI Taxonomy" id="1813876"/>
    <lineage>
        <taxon>Bacteria</taxon>
        <taxon>Pseudomonadati</taxon>
        <taxon>Pseudomonadota</taxon>
        <taxon>Alphaproteobacteria</taxon>
        <taxon>Caulobacterales</taxon>
        <taxon>Caulobacteraceae</taxon>
        <taxon>Phenylobacterium</taxon>
    </lineage>
</organism>
<dbReference type="InterPro" id="IPR006119">
    <property type="entry name" value="Resolv_N"/>
</dbReference>
<dbReference type="EMBL" id="QFYP01000001">
    <property type="protein sequence ID" value="RAK61178.1"/>
    <property type="molecule type" value="Genomic_DNA"/>
</dbReference>
<name>A0A328B876_9CAUL</name>
<keyword evidence="3" id="KW-1185">Reference proteome</keyword>
<proteinExistence type="predicted"/>